<protein>
    <submittedName>
        <fullName evidence="1">Uncharacterized protein</fullName>
    </submittedName>
</protein>
<dbReference type="EMBL" id="BARU01013990">
    <property type="protein sequence ID" value="GAH43070.1"/>
    <property type="molecule type" value="Genomic_DNA"/>
</dbReference>
<name>X1GE39_9ZZZZ</name>
<dbReference type="AlphaFoldDB" id="X1GE39"/>
<evidence type="ECO:0000313" key="1">
    <source>
        <dbReference type="EMBL" id="GAH43070.1"/>
    </source>
</evidence>
<proteinExistence type="predicted"/>
<accession>X1GE39</accession>
<gene>
    <name evidence="1" type="ORF">S03H2_24943</name>
</gene>
<sequence>MQISRSFPNYENFSPRVPVWCVTPERPACIHRFFDTSPISPSGRYVALFQLPAEDSVPAPGDAGNIVLVDLATGEDRVVAETCGWETQMGAN</sequence>
<organism evidence="1">
    <name type="scientific">marine sediment metagenome</name>
    <dbReference type="NCBI Taxonomy" id="412755"/>
    <lineage>
        <taxon>unclassified sequences</taxon>
        <taxon>metagenomes</taxon>
        <taxon>ecological metagenomes</taxon>
    </lineage>
</organism>
<reference evidence="1" key="1">
    <citation type="journal article" date="2014" name="Front. Microbiol.">
        <title>High frequency of phylogenetically diverse reductive dehalogenase-homologous genes in deep subseafloor sedimentary metagenomes.</title>
        <authorList>
            <person name="Kawai M."/>
            <person name="Futagami T."/>
            <person name="Toyoda A."/>
            <person name="Takaki Y."/>
            <person name="Nishi S."/>
            <person name="Hori S."/>
            <person name="Arai W."/>
            <person name="Tsubouchi T."/>
            <person name="Morono Y."/>
            <person name="Uchiyama I."/>
            <person name="Ito T."/>
            <person name="Fujiyama A."/>
            <person name="Inagaki F."/>
            <person name="Takami H."/>
        </authorList>
    </citation>
    <scope>NUCLEOTIDE SEQUENCE</scope>
    <source>
        <strain evidence="1">Expedition CK06-06</strain>
    </source>
</reference>
<feature type="non-terminal residue" evidence="1">
    <location>
        <position position="92"/>
    </location>
</feature>
<comment type="caution">
    <text evidence="1">The sequence shown here is derived from an EMBL/GenBank/DDBJ whole genome shotgun (WGS) entry which is preliminary data.</text>
</comment>